<dbReference type="EMBL" id="CP098736">
    <property type="protein sequence ID" value="USE78884.1"/>
    <property type="molecule type" value="Genomic_DNA"/>
</dbReference>
<reference evidence="2" key="1">
    <citation type="submission" date="2022-06" db="EMBL/GenBank/DDBJ databases">
        <title>Complete genome sequence and characterization of Cupriavidus gilardii QJ1 isolated from contaminating cells.</title>
        <authorList>
            <person name="Qi J."/>
        </authorList>
    </citation>
    <scope>NUCLEOTIDE SEQUENCE</scope>
    <source>
        <strain evidence="2">QJ1</strain>
    </source>
</reference>
<evidence type="ECO:0000313" key="3">
    <source>
        <dbReference type="Proteomes" id="UP001056648"/>
    </source>
</evidence>
<sequence length="48" mass="5697">MTTKNRNDDTFEDEHDEPEAEYHDENSPCRHGVAPAWDCDWCADEREE</sequence>
<dbReference type="RefSeq" id="WP_252252623.1">
    <property type="nucleotide sequence ID" value="NZ_CP098736.1"/>
</dbReference>
<keyword evidence="3" id="KW-1185">Reference proteome</keyword>
<organism evidence="2 3">
    <name type="scientific">Cupriavidus gilardii</name>
    <dbReference type="NCBI Taxonomy" id="82541"/>
    <lineage>
        <taxon>Bacteria</taxon>
        <taxon>Pseudomonadati</taxon>
        <taxon>Pseudomonadota</taxon>
        <taxon>Betaproteobacteria</taxon>
        <taxon>Burkholderiales</taxon>
        <taxon>Burkholderiaceae</taxon>
        <taxon>Cupriavidus</taxon>
    </lineage>
</organism>
<feature type="compositionally biased region" description="Acidic residues" evidence="1">
    <location>
        <begin position="10"/>
        <end position="19"/>
    </location>
</feature>
<accession>A0ABY4VSB9</accession>
<feature type="region of interest" description="Disordered" evidence="1">
    <location>
        <begin position="1"/>
        <end position="30"/>
    </location>
</feature>
<protein>
    <submittedName>
        <fullName evidence="2">Uncharacterized protein</fullName>
    </submittedName>
</protein>
<gene>
    <name evidence="2" type="ORF">NDR89_19815</name>
</gene>
<dbReference type="Proteomes" id="UP001056648">
    <property type="component" value="Chromosome 2"/>
</dbReference>
<name>A0ABY4VSB9_9BURK</name>
<evidence type="ECO:0000313" key="2">
    <source>
        <dbReference type="EMBL" id="USE78884.1"/>
    </source>
</evidence>
<proteinExistence type="predicted"/>
<evidence type="ECO:0000256" key="1">
    <source>
        <dbReference type="SAM" id="MobiDB-lite"/>
    </source>
</evidence>